<proteinExistence type="predicted"/>
<dbReference type="Pfam" id="PF04082">
    <property type="entry name" value="Fungal_trans"/>
    <property type="match status" value="1"/>
</dbReference>
<evidence type="ECO:0000313" key="4">
    <source>
        <dbReference type="Proteomes" id="UP000054321"/>
    </source>
</evidence>
<evidence type="ECO:0000256" key="1">
    <source>
        <dbReference type="ARBA" id="ARBA00023242"/>
    </source>
</evidence>
<dbReference type="InterPro" id="IPR007219">
    <property type="entry name" value="XnlR_reg_dom"/>
</dbReference>
<dbReference type="InParanoid" id="A0A0C3H7X2"/>
<dbReference type="AlphaFoldDB" id="A0A0C3H7X2"/>
<dbReference type="EMBL" id="KN832880">
    <property type="protein sequence ID" value="KIM98516.1"/>
    <property type="molecule type" value="Genomic_DNA"/>
</dbReference>
<organism evidence="3 4">
    <name type="scientific">Oidiodendron maius (strain Zn)</name>
    <dbReference type="NCBI Taxonomy" id="913774"/>
    <lineage>
        <taxon>Eukaryota</taxon>
        <taxon>Fungi</taxon>
        <taxon>Dikarya</taxon>
        <taxon>Ascomycota</taxon>
        <taxon>Pezizomycotina</taxon>
        <taxon>Leotiomycetes</taxon>
        <taxon>Leotiomycetes incertae sedis</taxon>
        <taxon>Myxotrichaceae</taxon>
        <taxon>Oidiodendron</taxon>
    </lineage>
</organism>
<evidence type="ECO:0000313" key="3">
    <source>
        <dbReference type="EMBL" id="KIM98516.1"/>
    </source>
</evidence>
<dbReference type="HOGENOM" id="CLU_004835_4_1_1"/>
<name>A0A0C3H7X2_OIDMZ</name>
<reference evidence="4" key="2">
    <citation type="submission" date="2015-01" db="EMBL/GenBank/DDBJ databases">
        <title>Evolutionary Origins and Diversification of the Mycorrhizal Mutualists.</title>
        <authorList>
            <consortium name="DOE Joint Genome Institute"/>
            <consortium name="Mycorrhizal Genomics Consortium"/>
            <person name="Kohler A."/>
            <person name="Kuo A."/>
            <person name="Nagy L.G."/>
            <person name="Floudas D."/>
            <person name="Copeland A."/>
            <person name="Barry K.W."/>
            <person name="Cichocki N."/>
            <person name="Veneault-Fourrey C."/>
            <person name="LaButti K."/>
            <person name="Lindquist E.A."/>
            <person name="Lipzen A."/>
            <person name="Lundell T."/>
            <person name="Morin E."/>
            <person name="Murat C."/>
            <person name="Riley R."/>
            <person name="Ohm R."/>
            <person name="Sun H."/>
            <person name="Tunlid A."/>
            <person name="Henrissat B."/>
            <person name="Grigoriev I.V."/>
            <person name="Hibbett D.S."/>
            <person name="Martin F."/>
        </authorList>
    </citation>
    <scope>NUCLEOTIDE SEQUENCE [LARGE SCALE GENOMIC DNA]</scope>
    <source>
        <strain evidence="4">Zn</strain>
    </source>
</reference>
<reference evidence="3 4" key="1">
    <citation type="submission" date="2014-04" db="EMBL/GenBank/DDBJ databases">
        <authorList>
            <consortium name="DOE Joint Genome Institute"/>
            <person name="Kuo A."/>
            <person name="Martino E."/>
            <person name="Perotto S."/>
            <person name="Kohler A."/>
            <person name="Nagy L.G."/>
            <person name="Floudas D."/>
            <person name="Copeland A."/>
            <person name="Barry K.W."/>
            <person name="Cichocki N."/>
            <person name="Veneault-Fourrey C."/>
            <person name="LaButti K."/>
            <person name="Lindquist E.A."/>
            <person name="Lipzen A."/>
            <person name="Lundell T."/>
            <person name="Morin E."/>
            <person name="Murat C."/>
            <person name="Sun H."/>
            <person name="Tunlid A."/>
            <person name="Henrissat B."/>
            <person name="Grigoriev I.V."/>
            <person name="Hibbett D.S."/>
            <person name="Martin F."/>
            <person name="Nordberg H.P."/>
            <person name="Cantor M.N."/>
            <person name="Hua S.X."/>
        </authorList>
    </citation>
    <scope>NUCLEOTIDE SEQUENCE [LARGE SCALE GENOMIC DNA]</scope>
    <source>
        <strain evidence="3 4">Zn</strain>
    </source>
</reference>
<accession>A0A0C3H7X2</accession>
<sequence length="552" mass="62059">MDAPATRRRLRASHAHPCTGCLTSDQECSYETKPNPVGKSDLILERVSRMETLLQDIHFRMQRSPDSTSNPQNLQNAVLESMHTSTTESILEWSHFDAFPSLRHIYVSIFHLEHTRPPITMKASTMYPYVNSTDIDDIVKSFEHSVNFWYPTLSRSNLDAAQSRICAGAVDESTSSCLAFLIMALGCASQTTSGLAAGSALTKEEAEYHASRRAMADMYMDGVLKRLHVVHMEMSATATQCLFFIAIYFAFLRRPLQAWEYINSAATKCRLLLTYTPSNGTQEDQECMRRIFWSCYILESDYVAELSALPPSGIAQIESSIPLPGQYNTHSNVLEEEQSSLYFLACISMRRLLNRVHHVLYAQGSGVSLDNARFPYIVSEFDHQLEEWREFLPAAFSFSVDTQETATEHGGFLRQRYLTCRSVIYRPYLTWVLASCGETTSIPESVHRSCKSCLDACLLHILNLRGFAHTVLVDTWICSLSMTGAMLVLLAACQLPALRHLVGEEVLTAGPHLTHLIQTWTVALGEPSSPSVDQSVRLICETDSFIQQMYHS</sequence>
<gene>
    <name evidence="3" type="ORF">OIDMADRAFT_105092</name>
</gene>
<dbReference type="GO" id="GO:0006351">
    <property type="term" value="P:DNA-templated transcription"/>
    <property type="evidence" value="ECO:0007669"/>
    <property type="project" value="InterPro"/>
</dbReference>
<protein>
    <recommendedName>
        <fullName evidence="2">Xylanolytic transcriptional activator regulatory domain-containing protein</fullName>
    </recommendedName>
</protein>
<dbReference type="PANTHER" id="PTHR47785">
    <property type="entry name" value="ZN(II)2CYS6 TRANSCRIPTION FACTOR (EUROFUNG)-RELATED-RELATED"/>
    <property type="match status" value="1"/>
</dbReference>
<dbReference type="OrthoDB" id="6133115at2759"/>
<dbReference type="PANTHER" id="PTHR47785:SF1">
    <property type="entry name" value="TRANSCRIPTION FACTOR, PUTATIVE (AFU_ORTHOLOGUE AFUA_5G14530)-RELATED"/>
    <property type="match status" value="1"/>
</dbReference>
<dbReference type="GO" id="GO:0003677">
    <property type="term" value="F:DNA binding"/>
    <property type="evidence" value="ECO:0007669"/>
    <property type="project" value="InterPro"/>
</dbReference>
<dbReference type="InterPro" id="IPR053181">
    <property type="entry name" value="EcdB-like_regulator"/>
</dbReference>
<feature type="domain" description="Xylanolytic transcriptional activator regulatory" evidence="2">
    <location>
        <begin position="172"/>
        <end position="390"/>
    </location>
</feature>
<dbReference type="GO" id="GO:0008270">
    <property type="term" value="F:zinc ion binding"/>
    <property type="evidence" value="ECO:0007669"/>
    <property type="project" value="InterPro"/>
</dbReference>
<dbReference type="CDD" id="cd12148">
    <property type="entry name" value="fungal_TF_MHR"/>
    <property type="match status" value="1"/>
</dbReference>
<dbReference type="Proteomes" id="UP000054321">
    <property type="component" value="Unassembled WGS sequence"/>
</dbReference>
<keyword evidence="4" id="KW-1185">Reference proteome</keyword>
<keyword evidence="1" id="KW-0539">Nucleus</keyword>
<evidence type="ECO:0000259" key="2">
    <source>
        <dbReference type="Pfam" id="PF04082"/>
    </source>
</evidence>